<accession>A0A7K5P455</accession>
<dbReference type="PROSITE" id="PS00028">
    <property type="entry name" value="ZINC_FINGER_C2H2_1"/>
    <property type="match status" value="2"/>
</dbReference>
<dbReference type="SUPFAM" id="SSF57667">
    <property type="entry name" value="beta-beta-alpha zinc fingers"/>
    <property type="match status" value="1"/>
</dbReference>
<name>A0A7K5P455_CHRMC</name>
<keyword evidence="15" id="KW-1185">Reference proteome</keyword>
<sequence length="79" mass="8957">SSQQLSPRSHPGGSPLPGDKRRDKAPNTCQECGKSFRQRSALVDHHRIHTGERPFSCQDCGRRFNHRSSLTTHRRIHAS</sequence>
<evidence type="ECO:0000256" key="2">
    <source>
        <dbReference type="ARBA" id="ARBA00006991"/>
    </source>
</evidence>
<dbReference type="Gene3D" id="3.30.160.60">
    <property type="entry name" value="Classic Zinc Finger"/>
    <property type="match status" value="2"/>
</dbReference>
<dbReference type="SMART" id="SM00355">
    <property type="entry name" value="ZnF_C2H2"/>
    <property type="match status" value="2"/>
</dbReference>
<keyword evidence="4" id="KW-0677">Repeat</keyword>
<dbReference type="InterPro" id="IPR013087">
    <property type="entry name" value="Znf_C2H2_type"/>
</dbReference>
<dbReference type="GO" id="GO:0008270">
    <property type="term" value="F:zinc ion binding"/>
    <property type="evidence" value="ECO:0007669"/>
    <property type="project" value="UniProtKB-KW"/>
</dbReference>
<dbReference type="GO" id="GO:0005634">
    <property type="term" value="C:nucleus"/>
    <property type="evidence" value="ECO:0007669"/>
    <property type="project" value="UniProtKB-SubCell"/>
</dbReference>
<protein>
    <submittedName>
        <fullName evidence="14">ZG49 protein</fullName>
    </submittedName>
</protein>
<evidence type="ECO:0000256" key="3">
    <source>
        <dbReference type="ARBA" id="ARBA00022723"/>
    </source>
</evidence>
<evidence type="ECO:0000256" key="7">
    <source>
        <dbReference type="ARBA" id="ARBA00023015"/>
    </source>
</evidence>
<keyword evidence="7" id="KW-0805">Transcription regulation</keyword>
<evidence type="ECO:0000313" key="14">
    <source>
        <dbReference type="EMBL" id="NWT49227.1"/>
    </source>
</evidence>
<evidence type="ECO:0000259" key="13">
    <source>
        <dbReference type="PROSITE" id="PS50157"/>
    </source>
</evidence>
<keyword evidence="10" id="KW-0539">Nucleus</keyword>
<evidence type="ECO:0000256" key="5">
    <source>
        <dbReference type="ARBA" id="ARBA00022771"/>
    </source>
</evidence>
<dbReference type="FunFam" id="3.30.160.60:FF:001787">
    <property type="entry name" value="Zinc finger protein 619"/>
    <property type="match status" value="1"/>
</dbReference>
<keyword evidence="6" id="KW-0862">Zinc</keyword>
<comment type="caution">
    <text evidence="14">The sequence shown here is derived from an EMBL/GenBank/DDBJ whole genome shotgun (WGS) entry which is preliminary data.</text>
</comment>
<evidence type="ECO:0000256" key="9">
    <source>
        <dbReference type="ARBA" id="ARBA00023163"/>
    </source>
</evidence>
<dbReference type="AlphaFoldDB" id="A0A7K5P455"/>
<gene>
    <name evidence="14" type="primary">Zg49_1</name>
    <name evidence="14" type="ORF">CHRMAC_R15475</name>
</gene>
<dbReference type="Proteomes" id="UP000524558">
    <property type="component" value="Unassembled WGS sequence"/>
</dbReference>
<keyword evidence="9" id="KW-0804">Transcription</keyword>
<dbReference type="GO" id="GO:0000981">
    <property type="term" value="F:DNA-binding transcription factor activity, RNA polymerase II-specific"/>
    <property type="evidence" value="ECO:0007669"/>
    <property type="project" value="TreeGrafter"/>
</dbReference>
<feature type="non-terminal residue" evidence="14">
    <location>
        <position position="1"/>
    </location>
</feature>
<feature type="domain" description="C2H2-type" evidence="13">
    <location>
        <begin position="55"/>
        <end position="79"/>
    </location>
</feature>
<evidence type="ECO:0000256" key="4">
    <source>
        <dbReference type="ARBA" id="ARBA00022737"/>
    </source>
</evidence>
<dbReference type="PROSITE" id="PS50157">
    <property type="entry name" value="ZINC_FINGER_C2H2_2"/>
    <property type="match status" value="2"/>
</dbReference>
<evidence type="ECO:0000313" key="15">
    <source>
        <dbReference type="Proteomes" id="UP000524558"/>
    </source>
</evidence>
<keyword evidence="8" id="KW-0238">DNA-binding</keyword>
<organism evidence="14 15">
    <name type="scientific">Chroicocephalus maculipennis</name>
    <name type="common">Brown-hooded gull</name>
    <name type="synonym">Larus maculipennis</name>
    <dbReference type="NCBI Taxonomy" id="287016"/>
    <lineage>
        <taxon>Eukaryota</taxon>
        <taxon>Metazoa</taxon>
        <taxon>Chordata</taxon>
        <taxon>Craniata</taxon>
        <taxon>Vertebrata</taxon>
        <taxon>Euteleostomi</taxon>
        <taxon>Archelosauria</taxon>
        <taxon>Archosauria</taxon>
        <taxon>Dinosauria</taxon>
        <taxon>Saurischia</taxon>
        <taxon>Theropoda</taxon>
        <taxon>Coelurosauria</taxon>
        <taxon>Aves</taxon>
        <taxon>Neognathae</taxon>
        <taxon>Neoaves</taxon>
        <taxon>Charadriiformes</taxon>
        <taxon>Laridae</taxon>
        <taxon>Chroicocephalus</taxon>
    </lineage>
</organism>
<evidence type="ECO:0000256" key="10">
    <source>
        <dbReference type="ARBA" id="ARBA00023242"/>
    </source>
</evidence>
<proteinExistence type="inferred from homology"/>
<evidence type="ECO:0000256" key="12">
    <source>
        <dbReference type="SAM" id="MobiDB-lite"/>
    </source>
</evidence>
<feature type="region of interest" description="Disordered" evidence="12">
    <location>
        <begin position="1"/>
        <end position="30"/>
    </location>
</feature>
<dbReference type="FunFam" id="3.30.160.60:FF:000557">
    <property type="entry name" value="zinc finger and SCAN domain-containing protein 29"/>
    <property type="match status" value="1"/>
</dbReference>
<comment type="subcellular location">
    <subcellularLocation>
        <location evidence="1">Nucleus</location>
    </subcellularLocation>
</comment>
<feature type="non-terminal residue" evidence="14">
    <location>
        <position position="79"/>
    </location>
</feature>
<evidence type="ECO:0000256" key="1">
    <source>
        <dbReference type="ARBA" id="ARBA00004123"/>
    </source>
</evidence>
<keyword evidence="5 11" id="KW-0863">Zinc-finger</keyword>
<evidence type="ECO:0000256" key="8">
    <source>
        <dbReference type="ARBA" id="ARBA00023125"/>
    </source>
</evidence>
<evidence type="ECO:0000256" key="6">
    <source>
        <dbReference type="ARBA" id="ARBA00022833"/>
    </source>
</evidence>
<dbReference type="PANTHER" id="PTHR23226:SF416">
    <property type="entry name" value="FI01424P"/>
    <property type="match status" value="1"/>
</dbReference>
<dbReference type="GO" id="GO:0000978">
    <property type="term" value="F:RNA polymerase II cis-regulatory region sequence-specific DNA binding"/>
    <property type="evidence" value="ECO:0007669"/>
    <property type="project" value="TreeGrafter"/>
</dbReference>
<evidence type="ECO:0000256" key="11">
    <source>
        <dbReference type="PROSITE-ProRule" id="PRU00042"/>
    </source>
</evidence>
<dbReference type="Pfam" id="PF00096">
    <property type="entry name" value="zf-C2H2"/>
    <property type="match status" value="2"/>
</dbReference>
<dbReference type="InterPro" id="IPR036236">
    <property type="entry name" value="Znf_C2H2_sf"/>
</dbReference>
<dbReference type="PANTHER" id="PTHR23226">
    <property type="entry name" value="ZINC FINGER AND SCAN DOMAIN-CONTAINING"/>
    <property type="match status" value="1"/>
</dbReference>
<comment type="similarity">
    <text evidence="2">Belongs to the krueppel C2H2-type zinc-finger protein family.</text>
</comment>
<feature type="domain" description="C2H2-type" evidence="13">
    <location>
        <begin position="27"/>
        <end position="54"/>
    </location>
</feature>
<keyword evidence="3" id="KW-0479">Metal-binding</keyword>
<dbReference type="EMBL" id="VYZF01007903">
    <property type="protein sequence ID" value="NWT49227.1"/>
    <property type="molecule type" value="Genomic_DNA"/>
</dbReference>
<reference evidence="14 15" key="1">
    <citation type="submission" date="2019-09" db="EMBL/GenBank/DDBJ databases">
        <title>Bird 10,000 Genomes (B10K) Project - Family phase.</title>
        <authorList>
            <person name="Zhang G."/>
        </authorList>
    </citation>
    <scope>NUCLEOTIDE SEQUENCE [LARGE SCALE GENOMIC DNA]</scope>
    <source>
        <strain evidence="14">B10K-DU-021-33</strain>
        <tissue evidence="14">Mixed tissue sample</tissue>
    </source>
</reference>